<sequence length="934" mass="103257">MASRVLDGVNDELHALHDSQIDSSPNEPIQGGTPADQAAGDENPHEHNQHQHQPPEGQASDTHPASDVAGEEHAASSTIHSHDRVTTVATQALVSVEPDVDAVVTSIADLLLDEVCSGWPAYRIPLELFDNIARHLDRVDVENMRLVNREFEQKLSSNFFRNVVVTFRPVSLACLTEAAYSNMVGLPTNHEQSACNAALKTMVKESFLSGGIRVLKDFGQRDIKKFALALELDDGTLAAPPLKLDQRIISTPMGLYRWPVNGHTQLQQPNQLETIAGETEFMEEALSHLKAINEIGISCDGGLGYMPGPSFNTLARPVAPAVFRSSRFSTCRNSLTSQQDDHDLRSRSRAFRKLRQMAINAGFNRDNWHWAAIEVLENENKNEICTITPEGIPLLTKKYTIIPVMSIKAIHSIIEKLVEGESTGVNSSMLGLDITPCRILPVLMPGQIEMLVELAWAHRTLLDSFVTAVTANEDVFVNLKTLTIARIPGCHLPIFMNSAFWSALKSLERFSLGVIPDWRAIDDNERGKIVETRVSPGRTYNIVHDLLDFVGHVENIKSLHFEWICGGEFALGIGQRDRYILPAPLVFGVYTMVINLNYPTAVILPHVKRLSLKNCWISPSMFMNVFCGMTDKSLTHLELESVSLTGPISAQPEPSVSAGMSMTQHWPWLLAAGARPGSYFLLRRPMRLQGNNLQGYNNLVASFNAVSFLQNHNMLGNQWTTNPLQNARVGIPLSCNLPQPPNIPRPPPPNAGWRPFSWPHVLSILKPSALEPYLAQASPEEQHAHSAVIKDTWHRPPSSGELRSITLKSCGYAIVDHVRVNNWALIPQHFVPVLHRDTMRRELTVSDTRSMSCNDMMLGKILNYIPSEERQVLGTIPGTSFGWEGVYEQIVTDMAVADGNLAPGDGRFNVKIETEAETGAGGPAEEAEGGEEDH</sequence>
<proteinExistence type="predicted"/>
<comment type="caution">
    <text evidence="3">The sequence shown here is derived from an EMBL/GenBank/DDBJ whole genome shotgun (WGS) entry which is preliminary data.</text>
</comment>
<evidence type="ECO:0000313" key="3">
    <source>
        <dbReference type="EMBL" id="KAJ9142633.1"/>
    </source>
</evidence>
<dbReference type="InterPro" id="IPR001810">
    <property type="entry name" value="F-box_dom"/>
</dbReference>
<feature type="compositionally biased region" description="Basic and acidic residues" evidence="1">
    <location>
        <begin position="11"/>
        <end position="20"/>
    </location>
</feature>
<feature type="domain" description="F-box" evidence="2">
    <location>
        <begin position="118"/>
        <end position="163"/>
    </location>
</feature>
<protein>
    <recommendedName>
        <fullName evidence="2">F-box domain-containing protein</fullName>
    </recommendedName>
</protein>
<dbReference type="PROSITE" id="PS50181">
    <property type="entry name" value="FBOX"/>
    <property type="match status" value="1"/>
</dbReference>
<keyword evidence="4" id="KW-1185">Reference proteome</keyword>
<dbReference type="Proteomes" id="UP001174694">
    <property type="component" value="Unassembled WGS sequence"/>
</dbReference>
<feature type="region of interest" description="Disordered" evidence="1">
    <location>
        <begin position="1"/>
        <end position="83"/>
    </location>
</feature>
<organism evidence="3 4">
    <name type="scientific">Pleurostoma richardsiae</name>
    <dbReference type="NCBI Taxonomy" id="41990"/>
    <lineage>
        <taxon>Eukaryota</taxon>
        <taxon>Fungi</taxon>
        <taxon>Dikarya</taxon>
        <taxon>Ascomycota</taxon>
        <taxon>Pezizomycotina</taxon>
        <taxon>Sordariomycetes</taxon>
        <taxon>Sordariomycetidae</taxon>
        <taxon>Calosphaeriales</taxon>
        <taxon>Pleurostomataceae</taxon>
        <taxon>Pleurostoma</taxon>
    </lineage>
</organism>
<feature type="compositionally biased region" description="Acidic residues" evidence="1">
    <location>
        <begin position="925"/>
        <end position="934"/>
    </location>
</feature>
<evidence type="ECO:0000259" key="2">
    <source>
        <dbReference type="PROSITE" id="PS50181"/>
    </source>
</evidence>
<evidence type="ECO:0000256" key="1">
    <source>
        <dbReference type="SAM" id="MobiDB-lite"/>
    </source>
</evidence>
<feature type="compositionally biased region" description="Basic and acidic residues" evidence="1">
    <location>
        <begin position="70"/>
        <end position="83"/>
    </location>
</feature>
<feature type="region of interest" description="Disordered" evidence="1">
    <location>
        <begin position="913"/>
        <end position="934"/>
    </location>
</feature>
<reference evidence="3" key="1">
    <citation type="submission" date="2022-07" db="EMBL/GenBank/DDBJ databases">
        <title>Fungi with potential for degradation of polypropylene.</title>
        <authorList>
            <person name="Gostincar C."/>
        </authorList>
    </citation>
    <scope>NUCLEOTIDE SEQUENCE</scope>
    <source>
        <strain evidence="3">EXF-13308</strain>
    </source>
</reference>
<accession>A0AA38VNB6</accession>
<name>A0AA38VNB6_9PEZI</name>
<dbReference type="EMBL" id="JANBVO010000021">
    <property type="protein sequence ID" value="KAJ9142633.1"/>
    <property type="molecule type" value="Genomic_DNA"/>
</dbReference>
<gene>
    <name evidence="3" type="ORF">NKR23_g7031</name>
</gene>
<evidence type="ECO:0000313" key="4">
    <source>
        <dbReference type="Proteomes" id="UP001174694"/>
    </source>
</evidence>
<dbReference type="AlphaFoldDB" id="A0AA38VNB6"/>